<dbReference type="Gene3D" id="3.40.430.10">
    <property type="entry name" value="Dihydrofolate Reductase, subunit A"/>
    <property type="match status" value="1"/>
</dbReference>
<dbReference type="InterPro" id="IPR050765">
    <property type="entry name" value="Riboflavin_Biosynth_HTPR"/>
</dbReference>
<reference evidence="2 3" key="1">
    <citation type="journal article" date="2013" name="Genome Announc.">
        <title>Complete genome sequence of Myxococcus stipitatus strain DSM 14675, a fruiting myxobacterium.</title>
        <authorList>
            <person name="Huntley S."/>
            <person name="Kneip S."/>
            <person name="Treuner-Lange A."/>
            <person name="Sogaard-Andersen L."/>
        </authorList>
    </citation>
    <scope>NUCLEOTIDE SEQUENCE [LARGE SCALE GENOMIC DNA]</scope>
    <source>
        <strain evidence="3">DSM 14675 / JCM 12634 / Mx s8</strain>
    </source>
</reference>
<protein>
    <submittedName>
        <fullName evidence="2">Bifunctional deaminase-reductase domain-containing protein</fullName>
    </submittedName>
</protein>
<dbReference type="STRING" id="1278073.MYSTI_00412"/>
<feature type="domain" description="Bacterial bifunctional deaminase-reductase C-terminal" evidence="1">
    <location>
        <begin position="3"/>
        <end position="181"/>
    </location>
</feature>
<name>L7U5K4_MYXSD</name>
<dbReference type="eggNOG" id="COG0262">
    <property type="taxonomic scope" value="Bacteria"/>
</dbReference>
<dbReference type="GO" id="GO:0009231">
    <property type="term" value="P:riboflavin biosynthetic process"/>
    <property type="evidence" value="ECO:0007669"/>
    <property type="project" value="InterPro"/>
</dbReference>
<dbReference type="PANTHER" id="PTHR38011">
    <property type="entry name" value="DIHYDROFOLATE REDUCTASE FAMILY PROTEIN (AFU_ORTHOLOGUE AFUA_8G06820)"/>
    <property type="match status" value="1"/>
</dbReference>
<evidence type="ECO:0000259" key="1">
    <source>
        <dbReference type="Pfam" id="PF01872"/>
    </source>
</evidence>
<keyword evidence="3" id="KW-1185">Reference proteome</keyword>
<evidence type="ECO:0000313" key="3">
    <source>
        <dbReference type="Proteomes" id="UP000011131"/>
    </source>
</evidence>
<evidence type="ECO:0000313" key="2">
    <source>
        <dbReference type="EMBL" id="AGC41764.1"/>
    </source>
</evidence>
<dbReference type="Pfam" id="PF01872">
    <property type="entry name" value="RibD_C"/>
    <property type="match status" value="1"/>
</dbReference>
<dbReference type="HOGENOM" id="CLU_043966_1_3_7"/>
<dbReference type="PATRIC" id="fig|1278073.3.peg.429"/>
<accession>L7U5K4</accession>
<dbReference type="InterPro" id="IPR002734">
    <property type="entry name" value="RibDG_C"/>
</dbReference>
<gene>
    <name evidence="2" type="ordered locus">MYSTI_00412</name>
</gene>
<dbReference type="AlphaFoldDB" id="L7U5K4"/>
<sequence length="193" mass="21330">MGTLTLSLMTTLDGFIAGPDHALDWVVWEEEMDRDATDLLQSADTVLVGYGAYKDMAAYWPAALTNPSSESERIFARHFDEKPKVVVSDVPRELLWRNEELRVITNLREQVQALKDSKGHIVCYGGAGFAQSLVHTGLIDEYRFYVSPVAIGQGMRLFQSLAAPVKWGACTSKAYGSGAVLLHYKVVGPPQPR</sequence>
<dbReference type="SUPFAM" id="SSF53597">
    <property type="entry name" value="Dihydrofolate reductase-like"/>
    <property type="match status" value="1"/>
</dbReference>
<dbReference type="Proteomes" id="UP000011131">
    <property type="component" value="Chromosome"/>
</dbReference>
<dbReference type="EMBL" id="CP004025">
    <property type="protein sequence ID" value="AGC41764.1"/>
    <property type="molecule type" value="Genomic_DNA"/>
</dbReference>
<dbReference type="InterPro" id="IPR024072">
    <property type="entry name" value="DHFR-like_dom_sf"/>
</dbReference>
<organism evidence="2 3">
    <name type="scientific">Myxococcus stipitatus (strain DSM 14675 / JCM 12634 / Mx s8)</name>
    <dbReference type="NCBI Taxonomy" id="1278073"/>
    <lineage>
        <taxon>Bacteria</taxon>
        <taxon>Pseudomonadati</taxon>
        <taxon>Myxococcota</taxon>
        <taxon>Myxococcia</taxon>
        <taxon>Myxococcales</taxon>
        <taxon>Cystobacterineae</taxon>
        <taxon>Myxococcaceae</taxon>
        <taxon>Myxococcus</taxon>
    </lineage>
</organism>
<dbReference type="KEGG" id="msd:MYSTI_00412"/>
<dbReference type="OrthoDB" id="7342392at2"/>
<dbReference type="PANTHER" id="PTHR38011:SF11">
    <property type="entry name" value="2,5-DIAMINO-6-RIBOSYLAMINO-4(3H)-PYRIMIDINONE 5'-PHOSPHATE REDUCTASE"/>
    <property type="match status" value="1"/>
</dbReference>
<dbReference type="RefSeq" id="WP_015346027.1">
    <property type="nucleotide sequence ID" value="NC_020126.1"/>
</dbReference>
<proteinExistence type="predicted"/>
<dbReference type="GO" id="GO:0008703">
    <property type="term" value="F:5-amino-6-(5-phosphoribosylamino)uracil reductase activity"/>
    <property type="evidence" value="ECO:0007669"/>
    <property type="project" value="InterPro"/>
</dbReference>